<reference evidence="1 2" key="1">
    <citation type="submission" date="2024-04" db="EMBL/GenBank/DDBJ databases">
        <title>Tritrichomonas musculus Genome.</title>
        <authorList>
            <person name="Alves-Ferreira E."/>
            <person name="Grigg M."/>
            <person name="Lorenzi H."/>
            <person name="Galac M."/>
        </authorList>
    </citation>
    <scope>NUCLEOTIDE SEQUENCE [LARGE SCALE GENOMIC DNA]</scope>
    <source>
        <strain evidence="1 2">EAF2021</strain>
    </source>
</reference>
<dbReference type="EMBL" id="JAPFFF010000010">
    <property type="protein sequence ID" value="KAK8881126.1"/>
    <property type="molecule type" value="Genomic_DNA"/>
</dbReference>
<gene>
    <name evidence="1" type="ORF">M9Y10_003855</name>
</gene>
<evidence type="ECO:0008006" key="3">
    <source>
        <dbReference type="Google" id="ProtNLM"/>
    </source>
</evidence>
<keyword evidence="2" id="KW-1185">Reference proteome</keyword>
<protein>
    <recommendedName>
        <fullName evidence="3">DUF3447 domain-containing protein</fullName>
    </recommendedName>
</protein>
<dbReference type="Proteomes" id="UP001470230">
    <property type="component" value="Unassembled WGS sequence"/>
</dbReference>
<accession>A0ABR2JQG1</accession>
<dbReference type="PANTHER" id="PTHR24159">
    <property type="match status" value="1"/>
</dbReference>
<organism evidence="1 2">
    <name type="scientific">Tritrichomonas musculus</name>
    <dbReference type="NCBI Taxonomy" id="1915356"/>
    <lineage>
        <taxon>Eukaryota</taxon>
        <taxon>Metamonada</taxon>
        <taxon>Parabasalia</taxon>
        <taxon>Tritrichomonadida</taxon>
        <taxon>Tritrichomonadidae</taxon>
        <taxon>Tritrichomonas</taxon>
    </lineage>
</organism>
<evidence type="ECO:0000313" key="2">
    <source>
        <dbReference type="Proteomes" id="UP001470230"/>
    </source>
</evidence>
<sequence>MNSESEGLKKNQKEYDEYLKKMKSIQEKLLEFIDNDENSQTQIKNLNDFFKEKKIDTNQNELNNILHMISVIEENRHRNRSFFKNISLIFEILQEPIKSFFSSYRLIKIFQNDKRILYHLLKVGLISIEERMTNSNFWISIYSSDNCDSRFKDLELYPNFFEKEKYIEIPKEKLAKFFLIYSYPLFSKSEHKGECYDNLKDLEEYKLNTENIDEFIGFKLEVGENEDDLCQIIRNDLIEDFQRYLSKTNLDLSMKIKRSFFETNQLLIENQPSLIEYAAFFGSVKIFKFLYMNHQVEIKPDIIKYATHGMNYEIIHLIEDKKELFDNIENSMELAYIEAQKCYDFDLIEYYAQKVDFKDDDMPLSCYNFSFFPESIEHFTDYFDLFKYNYATLYSILKKETRNILNHIFKHDFIALL</sequence>
<dbReference type="PANTHER" id="PTHR24159:SF5">
    <property type="entry name" value="ANK_REP_REGION DOMAIN-CONTAINING PROTEIN"/>
    <property type="match status" value="1"/>
</dbReference>
<evidence type="ECO:0000313" key="1">
    <source>
        <dbReference type="EMBL" id="KAK8881126.1"/>
    </source>
</evidence>
<name>A0ABR2JQG1_9EUKA</name>
<comment type="caution">
    <text evidence="1">The sequence shown here is derived from an EMBL/GenBank/DDBJ whole genome shotgun (WGS) entry which is preliminary data.</text>
</comment>
<proteinExistence type="predicted"/>